<dbReference type="RefSeq" id="WP_284255287.1">
    <property type="nucleotide sequence ID" value="NZ_BAAAQO010000004.1"/>
</dbReference>
<dbReference type="InterPro" id="IPR050109">
    <property type="entry name" value="HTH-type_TetR-like_transc_reg"/>
</dbReference>
<accession>A0ABQ6K8M9</accession>
<dbReference type="PROSITE" id="PS50977">
    <property type="entry name" value="HTH_TETR_2"/>
    <property type="match status" value="1"/>
</dbReference>
<reference evidence="7" key="1">
    <citation type="journal article" date="2019" name="Int. J. Syst. Evol. Microbiol.">
        <title>The Global Catalogue of Microorganisms (GCM) 10K type strain sequencing project: providing services to taxonomists for standard genome sequencing and annotation.</title>
        <authorList>
            <consortium name="The Broad Institute Genomics Platform"/>
            <consortium name="The Broad Institute Genome Sequencing Center for Infectious Disease"/>
            <person name="Wu L."/>
            <person name="Ma J."/>
        </authorList>
    </citation>
    <scope>NUCLEOTIDE SEQUENCE [LARGE SCALE GENOMIC DNA]</scope>
    <source>
        <strain evidence="7">NBRC 108894</strain>
    </source>
</reference>
<feature type="DNA-binding region" description="H-T-H motif" evidence="4">
    <location>
        <begin position="29"/>
        <end position="48"/>
    </location>
</feature>
<dbReference type="InterPro" id="IPR009057">
    <property type="entry name" value="Homeodomain-like_sf"/>
</dbReference>
<dbReference type="PANTHER" id="PTHR30055">
    <property type="entry name" value="HTH-TYPE TRANSCRIPTIONAL REGULATOR RUTR"/>
    <property type="match status" value="1"/>
</dbReference>
<sequence length="187" mass="20097">MVRWEPDAAGRLRRAALELFAERGVEATTVAAIAERAGVTERTFFRYFRDKREVLFGDQEGFAGLFVEGVRAAAPDAAPLEAVAAGLRSASDFFTDDARDGARLRSTVIDAHPGLRERELLKMADVGDRMAAALRERGVAEPGASLAAKSGIAVFHAAFAAWVAPGQTRGLADLTEDGLRELRAIAR</sequence>
<dbReference type="PRINTS" id="PR00455">
    <property type="entry name" value="HTHTETR"/>
</dbReference>
<evidence type="ECO:0000256" key="2">
    <source>
        <dbReference type="ARBA" id="ARBA00023125"/>
    </source>
</evidence>
<proteinExistence type="predicted"/>
<dbReference type="InterPro" id="IPR023772">
    <property type="entry name" value="DNA-bd_HTH_TetR-type_CS"/>
</dbReference>
<evidence type="ECO:0000259" key="5">
    <source>
        <dbReference type="PROSITE" id="PS50977"/>
    </source>
</evidence>
<dbReference type="InterPro" id="IPR001647">
    <property type="entry name" value="HTH_TetR"/>
</dbReference>
<keyword evidence="7" id="KW-1185">Reference proteome</keyword>
<keyword evidence="1" id="KW-0805">Transcription regulation</keyword>
<dbReference type="Gene3D" id="1.10.357.10">
    <property type="entry name" value="Tetracycline Repressor, domain 2"/>
    <property type="match status" value="1"/>
</dbReference>
<dbReference type="Proteomes" id="UP001157034">
    <property type="component" value="Unassembled WGS sequence"/>
</dbReference>
<dbReference type="Pfam" id="PF00440">
    <property type="entry name" value="TetR_N"/>
    <property type="match status" value="1"/>
</dbReference>
<keyword evidence="3" id="KW-0804">Transcription</keyword>
<evidence type="ECO:0000256" key="4">
    <source>
        <dbReference type="PROSITE-ProRule" id="PRU00335"/>
    </source>
</evidence>
<gene>
    <name evidence="6" type="ORF">GCM10025881_36030</name>
</gene>
<feature type="domain" description="HTH tetR-type" evidence="5">
    <location>
        <begin position="6"/>
        <end position="66"/>
    </location>
</feature>
<keyword evidence="2 4" id="KW-0238">DNA-binding</keyword>
<evidence type="ECO:0000256" key="1">
    <source>
        <dbReference type="ARBA" id="ARBA00023015"/>
    </source>
</evidence>
<dbReference type="PANTHER" id="PTHR30055:SF238">
    <property type="entry name" value="MYCOFACTOCIN BIOSYNTHESIS TRANSCRIPTIONAL REGULATOR MFTR-RELATED"/>
    <property type="match status" value="1"/>
</dbReference>
<dbReference type="EMBL" id="BSVB01000001">
    <property type="protein sequence ID" value="GMA96779.1"/>
    <property type="molecule type" value="Genomic_DNA"/>
</dbReference>
<dbReference type="SUPFAM" id="SSF46689">
    <property type="entry name" value="Homeodomain-like"/>
    <property type="match status" value="1"/>
</dbReference>
<name>A0ABQ6K8M9_9MICO</name>
<comment type="caution">
    <text evidence="6">The sequence shown here is derived from an EMBL/GenBank/DDBJ whole genome shotgun (WGS) entry which is preliminary data.</text>
</comment>
<organism evidence="6 7">
    <name type="scientific">Pseudolysinimonas kribbensis</name>
    <dbReference type="NCBI Taxonomy" id="433641"/>
    <lineage>
        <taxon>Bacteria</taxon>
        <taxon>Bacillati</taxon>
        <taxon>Actinomycetota</taxon>
        <taxon>Actinomycetes</taxon>
        <taxon>Micrococcales</taxon>
        <taxon>Microbacteriaceae</taxon>
        <taxon>Pseudolysinimonas</taxon>
    </lineage>
</organism>
<evidence type="ECO:0000313" key="7">
    <source>
        <dbReference type="Proteomes" id="UP001157034"/>
    </source>
</evidence>
<dbReference type="PROSITE" id="PS01081">
    <property type="entry name" value="HTH_TETR_1"/>
    <property type="match status" value="1"/>
</dbReference>
<protein>
    <submittedName>
        <fullName evidence="6">TetR family transcriptional regulator</fullName>
    </submittedName>
</protein>
<evidence type="ECO:0000313" key="6">
    <source>
        <dbReference type="EMBL" id="GMA96779.1"/>
    </source>
</evidence>
<evidence type="ECO:0000256" key="3">
    <source>
        <dbReference type="ARBA" id="ARBA00023163"/>
    </source>
</evidence>